<evidence type="ECO:0000313" key="2">
    <source>
        <dbReference type="Proteomes" id="UP000011568"/>
    </source>
</evidence>
<evidence type="ECO:0008006" key="3">
    <source>
        <dbReference type="Google" id="ProtNLM"/>
    </source>
</evidence>
<sequence>MATYETPDELPDGAHTQLEKSLTGDERFVMAVRDEKFLATTNPFFIVTDRRLIQYRSFWVSETFTDILFDRLSRVEYHQNPGAGTLELTGTEFQESYSLFNETGRPLADEIRKQLAKQDQTE</sequence>
<dbReference type="PATRIC" id="fig|931277.6.peg.1222"/>
<reference evidence="1 2" key="1">
    <citation type="journal article" date="2014" name="PLoS Genet.">
        <title>Phylogenetically driven sequencing of extremely halophilic archaea reveals strategies for static and dynamic osmo-response.</title>
        <authorList>
            <person name="Becker E.A."/>
            <person name="Seitzer P.M."/>
            <person name="Tritt A."/>
            <person name="Larsen D."/>
            <person name="Krusor M."/>
            <person name="Yao A.I."/>
            <person name="Wu D."/>
            <person name="Madern D."/>
            <person name="Eisen J.A."/>
            <person name="Darling A.E."/>
            <person name="Facciotti M.T."/>
        </authorList>
    </citation>
    <scope>NUCLEOTIDE SEQUENCE [LARGE SCALE GENOMIC DNA]</scope>
    <source>
        <strain evidence="1 2">DSM 1307</strain>
    </source>
</reference>
<dbReference type="AlphaFoldDB" id="M0ML26"/>
<evidence type="ECO:0000313" key="1">
    <source>
        <dbReference type="EMBL" id="EMA46371.1"/>
    </source>
</evidence>
<comment type="caution">
    <text evidence="1">The sequence shown here is derived from an EMBL/GenBank/DDBJ whole genome shotgun (WGS) entry which is preliminary data.</text>
</comment>
<protein>
    <recommendedName>
        <fullName evidence="3">YokE-like PH domain-containing protein</fullName>
    </recommendedName>
</protein>
<dbReference type="STRING" id="931277.C448_06308"/>
<dbReference type="RefSeq" id="WP_004052866.1">
    <property type="nucleotide sequence ID" value="NZ_AOMC01000091.1"/>
</dbReference>
<gene>
    <name evidence="1" type="ORF">C448_06308</name>
</gene>
<proteinExistence type="predicted"/>
<accession>M0ML26</accession>
<dbReference type="Proteomes" id="UP000011568">
    <property type="component" value="Unassembled WGS sequence"/>
</dbReference>
<dbReference type="EMBL" id="AOMC01000091">
    <property type="protein sequence ID" value="EMA46371.1"/>
    <property type="molecule type" value="Genomic_DNA"/>
</dbReference>
<keyword evidence="2" id="KW-1185">Reference proteome</keyword>
<name>M0ML26_HALMO</name>
<organism evidence="1 2">
    <name type="scientific">Halococcus morrhuae DSM 1307</name>
    <dbReference type="NCBI Taxonomy" id="931277"/>
    <lineage>
        <taxon>Archaea</taxon>
        <taxon>Methanobacteriati</taxon>
        <taxon>Methanobacteriota</taxon>
        <taxon>Stenosarchaea group</taxon>
        <taxon>Halobacteria</taxon>
        <taxon>Halobacteriales</taxon>
        <taxon>Halococcaceae</taxon>
        <taxon>Halococcus</taxon>
    </lineage>
</organism>